<dbReference type="Pfam" id="PF02893">
    <property type="entry name" value="GRAM"/>
    <property type="match status" value="1"/>
</dbReference>
<feature type="compositionally biased region" description="Polar residues" evidence="1">
    <location>
        <begin position="21"/>
        <end position="32"/>
    </location>
</feature>
<dbReference type="PANTHER" id="PTHR46645:SF2">
    <property type="entry name" value="GRAM DOMAIN-CONTAINING PROTEIN 2B"/>
    <property type="match status" value="1"/>
</dbReference>
<dbReference type="Proteomes" id="UP001239994">
    <property type="component" value="Unassembled WGS sequence"/>
</dbReference>
<evidence type="ECO:0000256" key="2">
    <source>
        <dbReference type="SAM" id="Phobius"/>
    </source>
</evidence>
<feature type="transmembrane region" description="Helical" evidence="2">
    <location>
        <begin position="323"/>
        <end position="344"/>
    </location>
</feature>
<dbReference type="SMART" id="SM00568">
    <property type="entry name" value="GRAM"/>
    <property type="match status" value="1"/>
</dbReference>
<dbReference type="EMBL" id="JAROKS010000009">
    <property type="protein sequence ID" value="KAK1801231.1"/>
    <property type="molecule type" value="Genomic_DNA"/>
</dbReference>
<evidence type="ECO:0000313" key="4">
    <source>
        <dbReference type="EMBL" id="KAK1801231.1"/>
    </source>
</evidence>
<accession>A0AAD8ZL99</accession>
<dbReference type="GO" id="GO:0005881">
    <property type="term" value="C:cytoplasmic microtubule"/>
    <property type="evidence" value="ECO:0007669"/>
    <property type="project" value="TreeGrafter"/>
</dbReference>
<dbReference type="Gene3D" id="2.30.29.30">
    <property type="entry name" value="Pleckstrin-homology domain (PH domain)/Phosphotyrosine-binding domain (PTB)"/>
    <property type="match status" value="1"/>
</dbReference>
<keyword evidence="2" id="KW-0472">Membrane</keyword>
<comment type="caution">
    <text evidence="4">The sequence shown here is derived from an EMBL/GenBank/DDBJ whole genome shotgun (WGS) entry which is preliminary data.</text>
</comment>
<feature type="domain" description="GRAM" evidence="3">
    <location>
        <begin position="130"/>
        <end position="197"/>
    </location>
</feature>
<evidence type="ECO:0000313" key="5">
    <source>
        <dbReference type="Proteomes" id="UP001239994"/>
    </source>
</evidence>
<proteinExistence type="predicted"/>
<sequence length="396" mass="44780">MENPLTCDDSVLKNCYNSDRPTCSVSPSQQTVLEPPCHEAENGGEERSRKTTQSDAPLAMDTESDILGRRRKPTLIRSRTFDPSILSQLQSDTESKIERKKLRSCQSVLLNGKDQISYSYIIFQFLRTNNQYHKVFKDINENEQLKQSYTCALQKDILYQGRLFVSDNWICFHSKVFGKDTKIVIPVTSVKVIQKTKTAILVPNALVITTAQEKDKCLGNSSIPASAHRNYRVIPSALPLDFTADLSNLDGPVSHRRQVIGDSSSSDSPDLPEYEKLSEYPKHSQVFKNVVKQDSVSVTYPQQAKHEQCAYDVKAMRQYSFNGLLMVYLILVFILVLSSCYMALKIISLEQRLTSLRSMTELSLSGDDHHSLHPEDNAEIYSVLSMNLVKLEKVPT</sequence>
<dbReference type="AlphaFoldDB" id="A0AAD8ZL99"/>
<organism evidence="4 5">
    <name type="scientific">Electrophorus voltai</name>
    <dbReference type="NCBI Taxonomy" id="2609070"/>
    <lineage>
        <taxon>Eukaryota</taxon>
        <taxon>Metazoa</taxon>
        <taxon>Chordata</taxon>
        <taxon>Craniata</taxon>
        <taxon>Vertebrata</taxon>
        <taxon>Euteleostomi</taxon>
        <taxon>Actinopterygii</taxon>
        <taxon>Neopterygii</taxon>
        <taxon>Teleostei</taxon>
        <taxon>Ostariophysi</taxon>
        <taxon>Gymnotiformes</taxon>
        <taxon>Gymnotoidei</taxon>
        <taxon>Gymnotidae</taxon>
        <taxon>Electrophorus</taxon>
    </lineage>
</organism>
<name>A0AAD8ZL99_9TELE</name>
<feature type="region of interest" description="Disordered" evidence="1">
    <location>
        <begin position="21"/>
        <end position="69"/>
    </location>
</feature>
<reference evidence="4" key="1">
    <citation type="submission" date="2023-03" db="EMBL/GenBank/DDBJ databases">
        <title>Electrophorus voltai genome.</title>
        <authorList>
            <person name="Bian C."/>
        </authorList>
    </citation>
    <scope>NUCLEOTIDE SEQUENCE</scope>
    <source>
        <strain evidence="4">CB-2022</strain>
        <tissue evidence="4">Muscle</tissue>
    </source>
</reference>
<dbReference type="InterPro" id="IPR052633">
    <property type="entry name" value="GRAM_domain_protein_2B"/>
</dbReference>
<keyword evidence="2" id="KW-0812">Transmembrane</keyword>
<protein>
    <recommendedName>
        <fullName evidence="3">GRAM domain-containing protein</fullName>
    </recommendedName>
</protein>
<evidence type="ECO:0000256" key="1">
    <source>
        <dbReference type="SAM" id="MobiDB-lite"/>
    </source>
</evidence>
<keyword evidence="2" id="KW-1133">Transmembrane helix</keyword>
<dbReference type="CDD" id="cd13220">
    <property type="entry name" value="PH-GRAM_GRAMDC"/>
    <property type="match status" value="1"/>
</dbReference>
<dbReference type="PANTHER" id="PTHR46645">
    <property type="entry name" value="GRAM DOMAIN-CONTAINING PROTEIN 2B-RELATED"/>
    <property type="match status" value="1"/>
</dbReference>
<feature type="compositionally biased region" description="Basic and acidic residues" evidence="1">
    <location>
        <begin position="36"/>
        <end position="49"/>
    </location>
</feature>
<dbReference type="InterPro" id="IPR004182">
    <property type="entry name" value="GRAM"/>
</dbReference>
<evidence type="ECO:0000259" key="3">
    <source>
        <dbReference type="SMART" id="SM00568"/>
    </source>
</evidence>
<keyword evidence="5" id="KW-1185">Reference proteome</keyword>
<dbReference type="InterPro" id="IPR011993">
    <property type="entry name" value="PH-like_dom_sf"/>
</dbReference>
<gene>
    <name evidence="4" type="ORF">P4O66_022929</name>
</gene>